<dbReference type="Proteomes" id="UP000028782">
    <property type="component" value="Chromosome"/>
</dbReference>
<dbReference type="PANTHER" id="PTHR42788:SF13">
    <property type="entry name" value="ALIPHATIC SULFONATES IMPORT ATP-BINDING PROTEIN SSUB"/>
    <property type="match status" value="1"/>
</dbReference>
<dbReference type="KEGG" id="ctes:O987_25770"/>
<evidence type="ECO:0000313" key="8">
    <source>
        <dbReference type="Proteomes" id="UP000028782"/>
    </source>
</evidence>
<dbReference type="Pfam" id="PF00005">
    <property type="entry name" value="ABC_tran"/>
    <property type="match status" value="1"/>
</dbReference>
<dbReference type="GO" id="GO:0005524">
    <property type="term" value="F:ATP binding"/>
    <property type="evidence" value="ECO:0007669"/>
    <property type="project" value="UniProtKB-KW"/>
</dbReference>
<organism evidence="7 8">
    <name type="scientific">Comamonas testosteroni TK102</name>
    <dbReference type="NCBI Taxonomy" id="1392005"/>
    <lineage>
        <taxon>Bacteria</taxon>
        <taxon>Pseudomonadati</taxon>
        <taxon>Pseudomonadota</taxon>
        <taxon>Betaproteobacteria</taxon>
        <taxon>Burkholderiales</taxon>
        <taxon>Comamonadaceae</taxon>
        <taxon>Comamonas</taxon>
    </lineage>
</organism>
<dbReference type="PANTHER" id="PTHR42788">
    <property type="entry name" value="TAURINE IMPORT ATP-BINDING PROTEIN-RELATED"/>
    <property type="match status" value="1"/>
</dbReference>
<keyword evidence="3" id="KW-0472">Membrane</keyword>
<dbReference type="GO" id="GO:0016887">
    <property type="term" value="F:ATP hydrolysis activity"/>
    <property type="evidence" value="ECO:0007669"/>
    <property type="project" value="InterPro"/>
</dbReference>
<dbReference type="AlphaFoldDB" id="A0A076PQY1"/>
<dbReference type="InterPro" id="IPR003593">
    <property type="entry name" value="AAA+_ATPase"/>
</dbReference>
<evidence type="ECO:0000256" key="4">
    <source>
        <dbReference type="ARBA" id="ARBA00022741"/>
    </source>
</evidence>
<dbReference type="RefSeq" id="WP_003050765.1">
    <property type="nucleotide sequence ID" value="NZ_CP006704.1"/>
</dbReference>
<name>A0A076PQY1_COMTE</name>
<dbReference type="SUPFAM" id="SSF52540">
    <property type="entry name" value="P-loop containing nucleoside triphosphate hydrolases"/>
    <property type="match status" value="1"/>
</dbReference>
<dbReference type="Gene3D" id="3.40.50.300">
    <property type="entry name" value="P-loop containing nucleotide triphosphate hydrolases"/>
    <property type="match status" value="1"/>
</dbReference>
<protein>
    <submittedName>
        <fullName evidence="7">Nitrate ABC transporter ATP-binding protein</fullName>
    </submittedName>
</protein>
<sequence length="282" mass="31831">MKSSDTEAARPFVEFKDVWLAYNEELLQANHFAVEAIDLTVQRGEFIAIVGPSGCGKSTFMKLTTGLKMPSMGRITVDGQRVTGPLKISGMAFQSSSLLPWRTTLDNVLLPLEIVEPHRSQFKQKRKEYEARAIELLGKVGLAGYERKYPWQLSGGMQQRASICRALIHEPQMLLLDEPFGALDAFTREELWCILRDLQAEQKFNVILVTHDLRESVFLADTVYVMSKSPGRFVVRRDIDLPRPRDLEVTYTPEFSDIVYELRGHIGALRKSGTDTAAAIPQ</sequence>
<feature type="domain" description="ABC transporter" evidence="6">
    <location>
        <begin position="13"/>
        <end position="253"/>
    </location>
</feature>
<evidence type="ECO:0000256" key="1">
    <source>
        <dbReference type="ARBA" id="ARBA00005417"/>
    </source>
</evidence>
<dbReference type="PROSITE" id="PS00211">
    <property type="entry name" value="ABC_TRANSPORTER_1"/>
    <property type="match status" value="1"/>
</dbReference>
<accession>A0A076PQY1</accession>
<evidence type="ECO:0000256" key="5">
    <source>
        <dbReference type="ARBA" id="ARBA00022840"/>
    </source>
</evidence>
<evidence type="ECO:0000313" key="7">
    <source>
        <dbReference type="EMBL" id="AIJ49224.1"/>
    </source>
</evidence>
<dbReference type="InterPro" id="IPR027417">
    <property type="entry name" value="P-loop_NTPase"/>
</dbReference>
<keyword evidence="2" id="KW-0813">Transport</keyword>
<evidence type="ECO:0000259" key="6">
    <source>
        <dbReference type="PROSITE" id="PS50893"/>
    </source>
</evidence>
<gene>
    <name evidence="7" type="ORF">O987_25770</name>
</gene>
<dbReference type="PROSITE" id="PS50893">
    <property type="entry name" value="ABC_TRANSPORTER_2"/>
    <property type="match status" value="1"/>
</dbReference>
<comment type="similarity">
    <text evidence="1">Belongs to the ABC transporter superfamily.</text>
</comment>
<proteinExistence type="inferred from homology"/>
<evidence type="ECO:0000256" key="3">
    <source>
        <dbReference type="ARBA" id="ARBA00022475"/>
    </source>
</evidence>
<dbReference type="HOGENOM" id="CLU_000604_1_22_4"/>
<reference evidence="7 8" key="1">
    <citation type="journal article" date="2014" name="Genome Announc.">
        <title>Complete Genome Sequence of Polychlorinated Biphenyl Degrader Comamonas testosteroni TK102 (NBRC 109938).</title>
        <authorList>
            <person name="Fukuda K."/>
            <person name="Hosoyama A."/>
            <person name="Tsuchikane K."/>
            <person name="Ohji S."/>
            <person name="Yamazoe A."/>
            <person name="Fujita N."/>
            <person name="Shintani M."/>
            <person name="Kimbara K."/>
        </authorList>
    </citation>
    <scope>NUCLEOTIDE SEQUENCE [LARGE SCALE GENOMIC DNA]</scope>
    <source>
        <strain evidence="7">TK102</strain>
    </source>
</reference>
<keyword evidence="3" id="KW-1003">Cell membrane</keyword>
<dbReference type="CDD" id="cd03293">
    <property type="entry name" value="ABC_NrtD_SsuB_transporters"/>
    <property type="match status" value="1"/>
</dbReference>
<dbReference type="InterPro" id="IPR017871">
    <property type="entry name" value="ABC_transporter-like_CS"/>
</dbReference>
<dbReference type="InterPro" id="IPR050166">
    <property type="entry name" value="ABC_transporter_ATP-bind"/>
</dbReference>
<dbReference type="SMART" id="SM00382">
    <property type="entry name" value="AAA"/>
    <property type="match status" value="1"/>
</dbReference>
<evidence type="ECO:0000256" key="2">
    <source>
        <dbReference type="ARBA" id="ARBA00022448"/>
    </source>
</evidence>
<dbReference type="EMBL" id="CP006704">
    <property type="protein sequence ID" value="AIJ49224.1"/>
    <property type="molecule type" value="Genomic_DNA"/>
</dbReference>
<keyword evidence="5 7" id="KW-0067">ATP-binding</keyword>
<keyword evidence="4" id="KW-0547">Nucleotide-binding</keyword>
<dbReference type="InterPro" id="IPR003439">
    <property type="entry name" value="ABC_transporter-like_ATP-bd"/>
</dbReference>